<dbReference type="PANTHER" id="PTHR13789">
    <property type="entry name" value="MONOOXYGENASE"/>
    <property type="match status" value="1"/>
</dbReference>
<dbReference type="Pfam" id="PF01494">
    <property type="entry name" value="FAD_binding_3"/>
    <property type="match status" value="1"/>
</dbReference>
<feature type="domain" description="FAD-binding" evidence="6">
    <location>
        <begin position="5"/>
        <end position="331"/>
    </location>
</feature>
<accession>A0ABR4H1Q5</accession>
<evidence type="ECO:0000256" key="3">
    <source>
        <dbReference type="ARBA" id="ARBA00022827"/>
    </source>
</evidence>
<evidence type="ECO:0000313" key="8">
    <source>
        <dbReference type="Proteomes" id="UP001610334"/>
    </source>
</evidence>
<reference evidence="7 8" key="1">
    <citation type="submission" date="2024-07" db="EMBL/GenBank/DDBJ databases">
        <title>Section-level genome sequencing and comparative genomics of Aspergillus sections Usti and Cavernicolus.</title>
        <authorList>
            <consortium name="Lawrence Berkeley National Laboratory"/>
            <person name="Nybo J.L."/>
            <person name="Vesth T.C."/>
            <person name="Theobald S."/>
            <person name="Frisvad J.C."/>
            <person name="Larsen T.O."/>
            <person name="Kjaerboelling I."/>
            <person name="Rothschild-Mancinelli K."/>
            <person name="Lyhne E.K."/>
            <person name="Kogle M.E."/>
            <person name="Barry K."/>
            <person name="Clum A."/>
            <person name="Na H."/>
            <person name="Ledsgaard L."/>
            <person name="Lin J."/>
            <person name="Lipzen A."/>
            <person name="Kuo A."/>
            <person name="Riley R."/>
            <person name="Mondo S."/>
            <person name="Labutti K."/>
            <person name="Haridas S."/>
            <person name="Pangalinan J."/>
            <person name="Salamov A.A."/>
            <person name="Simmons B.A."/>
            <person name="Magnuson J.K."/>
            <person name="Chen J."/>
            <person name="Drula E."/>
            <person name="Henrissat B."/>
            <person name="Wiebenga A."/>
            <person name="Lubbers R.J."/>
            <person name="Gomes A.C."/>
            <person name="Makela M.R."/>
            <person name="Stajich J."/>
            <person name="Grigoriev I.V."/>
            <person name="Mortensen U.H."/>
            <person name="De Vries R.P."/>
            <person name="Baker S.E."/>
            <person name="Andersen M.R."/>
        </authorList>
    </citation>
    <scope>NUCLEOTIDE SEQUENCE [LARGE SCALE GENOMIC DNA]</scope>
    <source>
        <strain evidence="7 8">CBS 588.65</strain>
    </source>
</reference>
<dbReference type="SUPFAM" id="SSF51905">
    <property type="entry name" value="FAD/NAD(P)-binding domain"/>
    <property type="match status" value="1"/>
</dbReference>
<keyword evidence="4" id="KW-0560">Oxidoreductase</keyword>
<evidence type="ECO:0000256" key="5">
    <source>
        <dbReference type="ARBA" id="ARBA00023033"/>
    </source>
</evidence>
<comment type="similarity">
    <text evidence="1">Belongs to the paxM FAD-dependent monooxygenase family.</text>
</comment>
<evidence type="ECO:0000256" key="4">
    <source>
        <dbReference type="ARBA" id="ARBA00023002"/>
    </source>
</evidence>
<dbReference type="EMBL" id="JBFXLT010000090">
    <property type="protein sequence ID" value="KAL2809391.1"/>
    <property type="molecule type" value="Genomic_DNA"/>
</dbReference>
<dbReference type="InterPro" id="IPR050493">
    <property type="entry name" value="FAD-dep_Monooxygenase_BioMet"/>
</dbReference>
<evidence type="ECO:0000259" key="6">
    <source>
        <dbReference type="Pfam" id="PF01494"/>
    </source>
</evidence>
<dbReference type="InterPro" id="IPR036188">
    <property type="entry name" value="FAD/NAD-bd_sf"/>
</dbReference>
<keyword evidence="2" id="KW-0285">Flavoprotein</keyword>
<keyword evidence="5 7" id="KW-0503">Monooxygenase</keyword>
<dbReference type="Gene3D" id="3.50.50.60">
    <property type="entry name" value="FAD/NAD(P)-binding domain"/>
    <property type="match status" value="1"/>
</dbReference>
<gene>
    <name evidence="7" type="ORF">BJX63DRAFT_364471</name>
</gene>
<dbReference type="Proteomes" id="UP001610334">
    <property type="component" value="Unassembled WGS sequence"/>
</dbReference>
<dbReference type="GO" id="GO:0004497">
    <property type="term" value="F:monooxygenase activity"/>
    <property type="evidence" value="ECO:0007669"/>
    <property type="project" value="UniProtKB-KW"/>
</dbReference>
<evidence type="ECO:0000313" key="7">
    <source>
        <dbReference type="EMBL" id="KAL2809391.1"/>
    </source>
</evidence>
<protein>
    <submittedName>
        <fullName evidence="7">Monooxygenase</fullName>
    </submittedName>
</protein>
<comment type="caution">
    <text evidence="7">The sequence shown here is derived from an EMBL/GenBank/DDBJ whole genome shotgun (WGS) entry which is preliminary data.</text>
</comment>
<keyword evidence="8" id="KW-1185">Reference proteome</keyword>
<proteinExistence type="inferred from homology"/>
<keyword evidence="3" id="KW-0274">FAD</keyword>
<dbReference type="InterPro" id="IPR002938">
    <property type="entry name" value="FAD-bd"/>
</dbReference>
<evidence type="ECO:0000256" key="2">
    <source>
        <dbReference type="ARBA" id="ARBA00022630"/>
    </source>
</evidence>
<dbReference type="PANTHER" id="PTHR13789:SF309">
    <property type="entry name" value="PUTATIVE (AFU_ORTHOLOGUE AFUA_6G14510)-RELATED"/>
    <property type="match status" value="1"/>
</dbReference>
<evidence type="ECO:0000256" key="1">
    <source>
        <dbReference type="ARBA" id="ARBA00007992"/>
    </source>
</evidence>
<organism evidence="7 8">
    <name type="scientific">Aspergillus granulosus</name>
    <dbReference type="NCBI Taxonomy" id="176169"/>
    <lineage>
        <taxon>Eukaryota</taxon>
        <taxon>Fungi</taxon>
        <taxon>Dikarya</taxon>
        <taxon>Ascomycota</taxon>
        <taxon>Pezizomycotina</taxon>
        <taxon>Eurotiomycetes</taxon>
        <taxon>Eurotiomycetidae</taxon>
        <taxon>Eurotiales</taxon>
        <taxon>Aspergillaceae</taxon>
        <taxon>Aspergillus</taxon>
        <taxon>Aspergillus subgen. Nidulantes</taxon>
    </lineage>
</organism>
<name>A0ABR4H1Q5_9EURO</name>
<dbReference type="PRINTS" id="PR00420">
    <property type="entry name" value="RNGMNOXGNASE"/>
</dbReference>
<sequence>MSRRIIIIGAGVSGLTASIALAKQLADSIPELRISLYDTRTEQPLGEGGAISLTPVAQHYLDELDVVHELRQMQGLGGMEVSAVDLFDLHSGKSLGSLQFADDKGAGYGCYRSRRVLRSSLTAAILAVARRYESITVHWGKKLVATTMSEESVMVQFADGTTASGDMLLGCDGVHSVVRTQLVDPGNLSDYTGLAFVQCLAPADRIQGPVHFQQTAFHLTRRGSLLLSYCDEGKERLFAAGIMSVSYKMVKGYQEAALVKEERTINSYQSALRSQIREAFGKSAFPCIQQLIDRTKDWTLYPVYQIRQCSKKWHTNRVLLLGDSAHAMPPREESTAFCIEDSITFAQIFAFRHNSDQGNTTASLSAVFEDYEAARQDLIGKAFDASRKLWQHDLDSHRFPGSYRDLISPLRVLPTHAPQGLADARYGSSCPPTYESMSDLSVYALTRDHIRTEQTLRG</sequence>